<keyword evidence="3" id="KW-1003">Cell membrane</keyword>
<evidence type="ECO:0000313" key="10">
    <source>
        <dbReference type="Proteomes" id="UP001165679"/>
    </source>
</evidence>
<feature type="transmembrane region" description="Helical" evidence="7">
    <location>
        <begin position="200"/>
        <end position="221"/>
    </location>
</feature>
<dbReference type="InterPro" id="IPR035906">
    <property type="entry name" value="MetI-like_sf"/>
</dbReference>
<comment type="similarity">
    <text evidence="7">Belongs to the binding-protein-dependent transport system permease family.</text>
</comment>
<evidence type="ECO:0000256" key="2">
    <source>
        <dbReference type="ARBA" id="ARBA00022448"/>
    </source>
</evidence>
<dbReference type="AlphaFoldDB" id="A0AA42CCF0"/>
<protein>
    <submittedName>
        <fullName evidence="9">Carbohydrate ABC transporter permease</fullName>
    </submittedName>
</protein>
<feature type="transmembrane region" description="Helical" evidence="7">
    <location>
        <begin position="112"/>
        <end position="130"/>
    </location>
</feature>
<comment type="subcellular location">
    <subcellularLocation>
        <location evidence="1 7">Cell membrane</location>
        <topology evidence="1 7">Multi-pass membrane protein</topology>
    </subcellularLocation>
</comment>
<sequence>MARRRHRRVAARLGTLLAHGVLMAGALVMVMPMIWMVATSLKPAPEIARWPPVFLPQAPSLENYTGAFATAPFGRFFLNSVFIAGVATIFVAATSLVAGAVFAKYRFPGRQFLFALVLATAIVPFEAYMIPLYLQLVSIEWINTYQGIILPYLFMAFGIFLMRQHVASAIPSELMEAARVDGAGEWWILRRVIAPLSGNALAAVGIFAFIQGWGIFIWPLLIANDQLLFNMELGLTAFQFRFSSDTGKLMAGSVVSVVPMLAIFLLLRRRIIENMALTGLKG</sequence>
<organism evidence="9 10">
    <name type="scientific">Limobrevibacterium gyesilva</name>
    <dbReference type="NCBI Taxonomy" id="2991712"/>
    <lineage>
        <taxon>Bacteria</taxon>
        <taxon>Pseudomonadati</taxon>
        <taxon>Pseudomonadota</taxon>
        <taxon>Alphaproteobacteria</taxon>
        <taxon>Acetobacterales</taxon>
        <taxon>Acetobacteraceae</taxon>
        <taxon>Limobrevibacterium</taxon>
    </lineage>
</organism>
<evidence type="ECO:0000256" key="4">
    <source>
        <dbReference type="ARBA" id="ARBA00022692"/>
    </source>
</evidence>
<dbReference type="Gene3D" id="1.10.3720.10">
    <property type="entry name" value="MetI-like"/>
    <property type="match status" value="1"/>
</dbReference>
<evidence type="ECO:0000259" key="8">
    <source>
        <dbReference type="PROSITE" id="PS50928"/>
    </source>
</evidence>
<dbReference type="GO" id="GO:0055085">
    <property type="term" value="P:transmembrane transport"/>
    <property type="evidence" value="ECO:0007669"/>
    <property type="project" value="InterPro"/>
</dbReference>
<comment type="caution">
    <text evidence="9">The sequence shown here is derived from an EMBL/GenBank/DDBJ whole genome shotgun (WGS) entry which is preliminary data.</text>
</comment>
<dbReference type="RefSeq" id="WP_264711819.1">
    <property type="nucleotide sequence ID" value="NZ_JAPDNT010000001.1"/>
</dbReference>
<evidence type="ECO:0000313" key="9">
    <source>
        <dbReference type="EMBL" id="MCW3473238.1"/>
    </source>
</evidence>
<feature type="domain" description="ABC transmembrane type-1" evidence="8">
    <location>
        <begin position="77"/>
        <end position="267"/>
    </location>
</feature>
<dbReference type="PROSITE" id="PS50928">
    <property type="entry name" value="ABC_TM1"/>
    <property type="match status" value="1"/>
</dbReference>
<gene>
    <name evidence="9" type="ORF">OL599_01475</name>
</gene>
<reference evidence="9" key="1">
    <citation type="submission" date="2022-09" db="EMBL/GenBank/DDBJ databases">
        <title>Rhodovastum sp. nov. RN2-1 isolated from soil in Seongnam, South Korea.</title>
        <authorList>
            <person name="Le N.T."/>
        </authorList>
    </citation>
    <scope>NUCLEOTIDE SEQUENCE</scope>
    <source>
        <strain evidence="9">RN2-1</strain>
    </source>
</reference>
<evidence type="ECO:0000256" key="1">
    <source>
        <dbReference type="ARBA" id="ARBA00004651"/>
    </source>
</evidence>
<keyword evidence="2 7" id="KW-0813">Transport</keyword>
<keyword evidence="5 7" id="KW-1133">Transmembrane helix</keyword>
<keyword evidence="6 7" id="KW-0472">Membrane</keyword>
<dbReference type="InterPro" id="IPR000515">
    <property type="entry name" value="MetI-like"/>
</dbReference>
<dbReference type="PANTHER" id="PTHR43744">
    <property type="entry name" value="ABC TRANSPORTER PERMEASE PROTEIN MG189-RELATED-RELATED"/>
    <property type="match status" value="1"/>
</dbReference>
<accession>A0AA42CCF0</accession>
<evidence type="ECO:0000256" key="5">
    <source>
        <dbReference type="ARBA" id="ARBA00022989"/>
    </source>
</evidence>
<name>A0AA42CCF0_9PROT</name>
<evidence type="ECO:0000256" key="7">
    <source>
        <dbReference type="RuleBase" id="RU363032"/>
    </source>
</evidence>
<dbReference type="Pfam" id="PF00528">
    <property type="entry name" value="BPD_transp_1"/>
    <property type="match status" value="1"/>
</dbReference>
<dbReference type="EMBL" id="JAPDNT010000001">
    <property type="protein sequence ID" value="MCW3473238.1"/>
    <property type="molecule type" value="Genomic_DNA"/>
</dbReference>
<keyword evidence="10" id="KW-1185">Reference proteome</keyword>
<dbReference type="SUPFAM" id="SSF161098">
    <property type="entry name" value="MetI-like"/>
    <property type="match status" value="1"/>
</dbReference>
<dbReference type="GO" id="GO:0005886">
    <property type="term" value="C:plasma membrane"/>
    <property type="evidence" value="ECO:0007669"/>
    <property type="project" value="UniProtKB-SubCell"/>
</dbReference>
<feature type="transmembrane region" description="Helical" evidence="7">
    <location>
        <begin position="142"/>
        <end position="162"/>
    </location>
</feature>
<reference evidence="9" key="2">
    <citation type="submission" date="2022-10" db="EMBL/GenBank/DDBJ databases">
        <authorList>
            <person name="Trinh H.N."/>
        </authorList>
    </citation>
    <scope>NUCLEOTIDE SEQUENCE</scope>
    <source>
        <strain evidence="9">RN2-1</strain>
    </source>
</reference>
<keyword evidence="4 7" id="KW-0812">Transmembrane</keyword>
<evidence type="ECO:0000256" key="6">
    <source>
        <dbReference type="ARBA" id="ARBA00023136"/>
    </source>
</evidence>
<dbReference type="CDD" id="cd06261">
    <property type="entry name" value="TM_PBP2"/>
    <property type="match status" value="1"/>
</dbReference>
<feature type="transmembrane region" description="Helical" evidence="7">
    <location>
        <begin position="249"/>
        <end position="267"/>
    </location>
</feature>
<feature type="transmembrane region" description="Helical" evidence="7">
    <location>
        <begin position="81"/>
        <end position="103"/>
    </location>
</feature>
<dbReference type="Proteomes" id="UP001165679">
    <property type="component" value="Unassembled WGS sequence"/>
</dbReference>
<proteinExistence type="inferred from homology"/>
<feature type="transmembrane region" description="Helical" evidence="7">
    <location>
        <begin position="12"/>
        <end position="35"/>
    </location>
</feature>
<evidence type="ECO:0000256" key="3">
    <source>
        <dbReference type="ARBA" id="ARBA00022475"/>
    </source>
</evidence>
<dbReference type="PANTHER" id="PTHR43744:SF12">
    <property type="entry name" value="ABC TRANSPORTER PERMEASE PROTEIN MG189-RELATED"/>
    <property type="match status" value="1"/>
</dbReference>